<feature type="region of interest" description="Disordered" evidence="1">
    <location>
        <begin position="262"/>
        <end position="285"/>
    </location>
</feature>
<accession>A0A8S9WIY0</accession>
<protein>
    <submittedName>
        <fullName evidence="2">Uncharacterized protein</fullName>
    </submittedName>
</protein>
<organism evidence="2 3">
    <name type="scientific">Apolygus lucorum</name>
    <name type="common">Small green plant bug</name>
    <name type="synonym">Lygocoris lucorum</name>
    <dbReference type="NCBI Taxonomy" id="248454"/>
    <lineage>
        <taxon>Eukaryota</taxon>
        <taxon>Metazoa</taxon>
        <taxon>Ecdysozoa</taxon>
        <taxon>Arthropoda</taxon>
        <taxon>Hexapoda</taxon>
        <taxon>Insecta</taxon>
        <taxon>Pterygota</taxon>
        <taxon>Neoptera</taxon>
        <taxon>Paraneoptera</taxon>
        <taxon>Hemiptera</taxon>
        <taxon>Heteroptera</taxon>
        <taxon>Panheteroptera</taxon>
        <taxon>Cimicomorpha</taxon>
        <taxon>Miridae</taxon>
        <taxon>Mirini</taxon>
        <taxon>Apolygus</taxon>
    </lineage>
</organism>
<keyword evidence="3" id="KW-1185">Reference proteome</keyword>
<name>A0A8S9WIY0_APOLU</name>
<sequence length="285" mass="32589">MEEAAIQMANQICQIHIEGGKINPESRKRRCNSKYRTYHNRNKNYRNCNKNQCSGNENYRSSNSKNCSRKIVSGYIDKGHSTPTVKLHREENDKFKLLDPDNLGEPKDNAIIHLALHNKESSQNDKPLTMYESDPSMKHVVSIKMSDAASIGIKQQRQRPNDRVRRNILIPDVATTREEESLLEDQFIYATTNLKRSSSETHIYGMRTNLLTDEDTTSSSNSVTSSTYDLNVHHDDYDNDNSDDNLDVENIYDHITPDSNVVYGTMQPMPALEPSAPPLQEEQQQ</sequence>
<reference evidence="2" key="1">
    <citation type="journal article" date="2021" name="Mol. Ecol. Resour.">
        <title>Apolygus lucorum genome provides insights into omnivorousness and mesophyll feeding.</title>
        <authorList>
            <person name="Liu Y."/>
            <person name="Liu H."/>
            <person name="Wang H."/>
            <person name="Huang T."/>
            <person name="Liu B."/>
            <person name="Yang B."/>
            <person name="Yin L."/>
            <person name="Li B."/>
            <person name="Zhang Y."/>
            <person name="Zhang S."/>
            <person name="Jiang F."/>
            <person name="Zhang X."/>
            <person name="Ren Y."/>
            <person name="Wang B."/>
            <person name="Wang S."/>
            <person name="Lu Y."/>
            <person name="Wu K."/>
            <person name="Fan W."/>
            <person name="Wang G."/>
        </authorList>
    </citation>
    <scope>NUCLEOTIDE SEQUENCE</scope>
    <source>
        <strain evidence="2">12Hb</strain>
    </source>
</reference>
<gene>
    <name evidence="2" type="ORF">GE061_020277</name>
</gene>
<proteinExistence type="predicted"/>
<evidence type="ECO:0000313" key="3">
    <source>
        <dbReference type="Proteomes" id="UP000466442"/>
    </source>
</evidence>
<dbReference type="Proteomes" id="UP000466442">
    <property type="component" value="Unassembled WGS sequence"/>
</dbReference>
<evidence type="ECO:0000313" key="2">
    <source>
        <dbReference type="EMBL" id="KAF6197362.1"/>
    </source>
</evidence>
<dbReference type="AlphaFoldDB" id="A0A8S9WIY0"/>
<comment type="caution">
    <text evidence="2">The sequence shown here is derived from an EMBL/GenBank/DDBJ whole genome shotgun (WGS) entry which is preliminary data.</text>
</comment>
<dbReference type="EMBL" id="WIXP02000106">
    <property type="protein sequence ID" value="KAF6197362.1"/>
    <property type="molecule type" value="Genomic_DNA"/>
</dbReference>
<evidence type="ECO:0000256" key="1">
    <source>
        <dbReference type="SAM" id="MobiDB-lite"/>
    </source>
</evidence>